<dbReference type="EMBL" id="MU150252">
    <property type="protein sequence ID" value="KAF9464656.1"/>
    <property type="molecule type" value="Genomic_DNA"/>
</dbReference>
<dbReference type="GO" id="GO:0042273">
    <property type="term" value="P:ribosomal large subunit biogenesis"/>
    <property type="evidence" value="ECO:0007669"/>
    <property type="project" value="InterPro"/>
</dbReference>
<dbReference type="PANTHER" id="PTHR16038:SF4">
    <property type="entry name" value="WD REPEAT-CONTAINING PROTEIN 74"/>
    <property type="match status" value="1"/>
</dbReference>
<dbReference type="InterPro" id="IPR036322">
    <property type="entry name" value="WD40_repeat_dom_sf"/>
</dbReference>
<comment type="function">
    <text evidence="1">Involved in the biogenesis of the 60S ribosomal subunit.</text>
</comment>
<organism evidence="5 6">
    <name type="scientific">Collybia nuda</name>
    <dbReference type="NCBI Taxonomy" id="64659"/>
    <lineage>
        <taxon>Eukaryota</taxon>
        <taxon>Fungi</taxon>
        <taxon>Dikarya</taxon>
        <taxon>Basidiomycota</taxon>
        <taxon>Agaricomycotina</taxon>
        <taxon>Agaricomycetes</taxon>
        <taxon>Agaricomycetidae</taxon>
        <taxon>Agaricales</taxon>
        <taxon>Tricholomatineae</taxon>
        <taxon>Clitocybaceae</taxon>
        <taxon>Collybia</taxon>
    </lineage>
</organism>
<dbReference type="InterPro" id="IPR015943">
    <property type="entry name" value="WD40/YVTN_repeat-like_dom_sf"/>
</dbReference>
<dbReference type="Gene3D" id="2.130.10.10">
    <property type="entry name" value="YVTN repeat-like/Quinoprotein amine dehydrogenase"/>
    <property type="match status" value="1"/>
</dbReference>
<dbReference type="InterPro" id="IPR037379">
    <property type="entry name" value="WDR74/Nsa1"/>
</dbReference>
<dbReference type="SUPFAM" id="SSF50978">
    <property type="entry name" value="WD40 repeat-like"/>
    <property type="match status" value="1"/>
</dbReference>
<dbReference type="PANTHER" id="PTHR16038">
    <property type="entry name" value="NOP SEVEN ASSOCIATED PROTEIN 1"/>
    <property type="match status" value="1"/>
</dbReference>
<evidence type="ECO:0000313" key="6">
    <source>
        <dbReference type="Proteomes" id="UP000807353"/>
    </source>
</evidence>
<dbReference type="GO" id="GO:0030687">
    <property type="term" value="C:preribosome, large subunit precursor"/>
    <property type="evidence" value="ECO:0007669"/>
    <property type="project" value="TreeGrafter"/>
</dbReference>
<evidence type="ECO:0000256" key="2">
    <source>
        <dbReference type="ARBA" id="ARBA00007861"/>
    </source>
</evidence>
<evidence type="ECO:0000256" key="4">
    <source>
        <dbReference type="ARBA" id="ARBA00014234"/>
    </source>
</evidence>
<comment type="caution">
    <text evidence="5">The sequence shown here is derived from an EMBL/GenBank/DDBJ whole genome shotgun (WGS) entry which is preliminary data.</text>
</comment>
<gene>
    <name evidence="5" type="ORF">BDZ94DRAFT_1255604</name>
</gene>
<dbReference type="OrthoDB" id="18388at2759"/>
<evidence type="ECO:0000256" key="3">
    <source>
        <dbReference type="ARBA" id="ARBA00011187"/>
    </source>
</evidence>
<evidence type="ECO:0000313" key="5">
    <source>
        <dbReference type="EMBL" id="KAF9464656.1"/>
    </source>
</evidence>
<proteinExistence type="inferred from homology"/>
<protein>
    <recommendedName>
        <fullName evidence="4">Ribosome biogenesis protein NSA1</fullName>
    </recommendedName>
</protein>
<comment type="similarity">
    <text evidence="2">Belongs to the NSA1 family.</text>
</comment>
<comment type="subunit">
    <text evidence="3">Component of the pre-66S ribosomal particle.</text>
</comment>
<dbReference type="AlphaFoldDB" id="A0A9P5YB64"/>
<dbReference type="Proteomes" id="UP000807353">
    <property type="component" value="Unassembled WGS sequence"/>
</dbReference>
<keyword evidence="6" id="KW-1185">Reference proteome</keyword>
<accession>A0A9P5YB64</accession>
<reference evidence="5" key="1">
    <citation type="submission" date="2020-11" db="EMBL/GenBank/DDBJ databases">
        <authorList>
            <consortium name="DOE Joint Genome Institute"/>
            <person name="Ahrendt S."/>
            <person name="Riley R."/>
            <person name="Andreopoulos W."/>
            <person name="Labutti K."/>
            <person name="Pangilinan J."/>
            <person name="Ruiz-Duenas F.J."/>
            <person name="Barrasa J.M."/>
            <person name="Sanchez-Garcia M."/>
            <person name="Camarero S."/>
            <person name="Miyauchi S."/>
            <person name="Serrano A."/>
            <person name="Linde D."/>
            <person name="Babiker R."/>
            <person name="Drula E."/>
            <person name="Ayuso-Fernandez I."/>
            <person name="Pacheco R."/>
            <person name="Padilla G."/>
            <person name="Ferreira P."/>
            <person name="Barriuso J."/>
            <person name="Kellner H."/>
            <person name="Castanera R."/>
            <person name="Alfaro M."/>
            <person name="Ramirez L."/>
            <person name="Pisabarro A.G."/>
            <person name="Kuo A."/>
            <person name="Tritt A."/>
            <person name="Lipzen A."/>
            <person name="He G."/>
            <person name="Yan M."/>
            <person name="Ng V."/>
            <person name="Cullen D."/>
            <person name="Martin F."/>
            <person name="Rosso M.-N."/>
            <person name="Henrissat B."/>
            <person name="Hibbett D."/>
            <person name="Martinez A.T."/>
            <person name="Grigoriev I.V."/>
        </authorList>
    </citation>
    <scope>NUCLEOTIDE SEQUENCE</scope>
    <source>
        <strain evidence="5">CBS 247.69</strain>
    </source>
</reference>
<sequence length="278" mass="31422">MSLASLPTRLQDWRLAPNHQTFAFGGDEVNLSIWDTESTFSSHSREIESTSSKKRKRDNALLPGEIWRAYNVHNDSFGLRQPIRITSLSYLPSSSGFHHVITGTQLGDVRRYDARAGRRPVSDWKIGKVGGVKTLENGIFEHQVFVSDYGYNLWTLDMRNGQIIYGYRGLSGAVTSIASSPSVMASTALDRYTRIHSTFPPPKEEGKQQERKGDVLAKIFMNGTPTVIAWDQNEETNSATPNHNVNEDDIWENMDPVEDMDEATSRMTTKILKRSRLR</sequence>
<dbReference type="GO" id="GO:0005730">
    <property type="term" value="C:nucleolus"/>
    <property type="evidence" value="ECO:0007669"/>
    <property type="project" value="InterPro"/>
</dbReference>
<evidence type="ECO:0000256" key="1">
    <source>
        <dbReference type="ARBA" id="ARBA00002889"/>
    </source>
</evidence>
<name>A0A9P5YB64_9AGAR</name>